<protein>
    <recommendedName>
        <fullName evidence="4">DUF4468 domain-containing protein</fullName>
    </recommendedName>
</protein>
<proteinExistence type="predicted"/>
<keyword evidence="3" id="KW-1185">Reference proteome</keyword>
<dbReference type="Proteomes" id="UP001589844">
    <property type="component" value="Unassembled WGS sequence"/>
</dbReference>
<dbReference type="EMBL" id="JBHLXJ010000009">
    <property type="protein sequence ID" value="MFC0349922.1"/>
    <property type="molecule type" value="Genomic_DNA"/>
</dbReference>
<evidence type="ECO:0000313" key="2">
    <source>
        <dbReference type="EMBL" id="MFC0349922.1"/>
    </source>
</evidence>
<keyword evidence="1" id="KW-0732">Signal</keyword>
<evidence type="ECO:0008006" key="4">
    <source>
        <dbReference type="Google" id="ProtNLM"/>
    </source>
</evidence>
<feature type="signal peptide" evidence="1">
    <location>
        <begin position="1"/>
        <end position="26"/>
    </location>
</feature>
<organism evidence="2 3">
    <name type="scientific">Undibacterium danionis</name>
    <dbReference type="NCBI Taxonomy" id="1812100"/>
    <lineage>
        <taxon>Bacteria</taxon>
        <taxon>Pseudomonadati</taxon>
        <taxon>Pseudomonadota</taxon>
        <taxon>Betaproteobacteria</taxon>
        <taxon>Burkholderiales</taxon>
        <taxon>Oxalobacteraceae</taxon>
        <taxon>Undibacterium</taxon>
    </lineage>
</organism>
<gene>
    <name evidence="2" type="ORF">ACFFJH_08890</name>
</gene>
<comment type="caution">
    <text evidence="2">The sequence shown here is derived from an EMBL/GenBank/DDBJ whole genome shotgun (WGS) entry which is preliminary data.</text>
</comment>
<evidence type="ECO:0000256" key="1">
    <source>
        <dbReference type="SAM" id="SignalP"/>
    </source>
</evidence>
<name>A0ABV6IDL7_9BURK</name>
<sequence length="185" mass="20667">MHIHFTKLICSSILGAALCLSNFCVGAENPATASQIIKKIEGVYKNRFENGLVSGEQYQSEDIIEIVPYSTDSLYFRISLQFYNGHSCGIYGIAKYRDNGFIYKSGDEQTCTLKISSDENALRITDRLTPSSASTCSTYCGARGSLSNYDIGIAKKRKIRYMPIILKSRQYTEAVDEHKKQANSK</sequence>
<feature type="chain" id="PRO_5046948638" description="DUF4468 domain-containing protein" evidence="1">
    <location>
        <begin position="27"/>
        <end position="185"/>
    </location>
</feature>
<dbReference type="RefSeq" id="WP_390211766.1">
    <property type="nucleotide sequence ID" value="NZ_JBHLXJ010000009.1"/>
</dbReference>
<evidence type="ECO:0000313" key="3">
    <source>
        <dbReference type="Proteomes" id="UP001589844"/>
    </source>
</evidence>
<accession>A0ABV6IDL7</accession>
<reference evidence="2 3" key="1">
    <citation type="submission" date="2024-09" db="EMBL/GenBank/DDBJ databases">
        <authorList>
            <person name="Sun Q."/>
            <person name="Mori K."/>
        </authorList>
    </citation>
    <scope>NUCLEOTIDE SEQUENCE [LARGE SCALE GENOMIC DNA]</scope>
    <source>
        <strain evidence="2 3">CCM 8677</strain>
    </source>
</reference>